<keyword evidence="1 6" id="KW-0732">Signal</keyword>
<feature type="repeat" description="NHL" evidence="4">
    <location>
        <begin position="117"/>
        <end position="149"/>
    </location>
</feature>
<dbReference type="PROSITE" id="PS51125">
    <property type="entry name" value="NHL"/>
    <property type="match status" value="4"/>
</dbReference>
<proteinExistence type="predicted"/>
<feature type="repeat" description="NHL" evidence="4">
    <location>
        <begin position="250"/>
        <end position="293"/>
    </location>
</feature>
<organism evidence="7 8">
    <name type="scientific">Pelotalea chapellei</name>
    <dbReference type="NCBI Taxonomy" id="44671"/>
    <lineage>
        <taxon>Bacteria</taxon>
        <taxon>Pseudomonadati</taxon>
        <taxon>Thermodesulfobacteriota</taxon>
        <taxon>Desulfuromonadia</taxon>
        <taxon>Geobacterales</taxon>
        <taxon>Geobacteraceae</taxon>
        <taxon>Pelotalea</taxon>
    </lineage>
</organism>
<feature type="chain" id="PRO_5047330369" evidence="6">
    <location>
        <begin position="21"/>
        <end position="378"/>
    </location>
</feature>
<accession>A0ABS5UA72</accession>
<dbReference type="PANTHER" id="PTHR10680">
    <property type="entry name" value="PEPTIDYL-GLYCINE ALPHA-AMIDATING MONOOXYGENASE"/>
    <property type="match status" value="1"/>
</dbReference>
<dbReference type="SUPFAM" id="SSF101898">
    <property type="entry name" value="NHL repeat"/>
    <property type="match status" value="1"/>
</dbReference>
<evidence type="ECO:0000256" key="4">
    <source>
        <dbReference type="PROSITE-ProRule" id="PRU00504"/>
    </source>
</evidence>
<name>A0ABS5UA72_9BACT</name>
<feature type="repeat" description="NHL" evidence="4">
    <location>
        <begin position="203"/>
        <end position="246"/>
    </location>
</feature>
<keyword evidence="8" id="KW-1185">Reference proteome</keyword>
<feature type="region of interest" description="Disordered" evidence="5">
    <location>
        <begin position="359"/>
        <end position="378"/>
    </location>
</feature>
<sequence length="378" mass="41509">MSKIKLIIKCLVLTATVIFAGCASGPQVRERYFWPPPPDTPRIEWLGAFSNEGDLRQASLFEAVVGETMQAELERPLNIAADGNGKVYVSDFKQQCVYVFDMKLRKLHTLAAERALGMFEQLSGVAVDGDGNVYVGDAKTRKVIVFDQQEKAVAAIDLSKELASIASMSIDKPRKRMLVTDVKGHRILVYDLAAKTVLFVLGSQETGKDGAGDLHFNYPTSATTDQEGNILVCDSMNARIVRFTPQGKYLSEFGQRGDAVGDFNIAKGVAVDSEGHIYVTDGKAHRVNIFNDKGEVLLAFGGAYSFKGAGYDVRPGGFLLPNAIYIDQNDTIYIVDQMNSRFQMYQYVTEKYLKEHPITEQAPAAKPVAPSPTGTKNK</sequence>
<evidence type="ECO:0000256" key="2">
    <source>
        <dbReference type="ARBA" id="ARBA00022737"/>
    </source>
</evidence>
<evidence type="ECO:0000313" key="7">
    <source>
        <dbReference type="EMBL" id="MBT1072554.1"/>
    </source>
</evidence>
<dbReference type="InterPro" id="IPR011042">
    <property type="entry name" value="6-blade_b-propeller_TolB-like"/>
</dbReference>
<keyword evidence="3" id="KW-0325">Glycoprotein</keyword>
<dbReference type="Pfam" id="PF01436">
    <property type="entry name" value="NHL"/>
    <property type="match status" value="1"/>
</dbReference>
<gene>
    <name evidence="7" type="ORF">KJB30_12210</name>
</gene>
<feature type="repeat" description="NHL" evidence="4">
    <location>
        <begin position="72"/>
        <end position="103"/>
    </location>
</feature>
<dbReference type="InterPro" id="IPR001258">
    <property type="entry name" value="NHL_repeat"/>
</dbReference>
<dbReference type="PROSITE" id="PS51257">
    <property type="entry name" value="PROKAR_LIPOPROTEIN"/>
    <property type="match status" value="1"/>
</dbReference>
<protein>
    <submittedName>
        <fullName evidence="7">6-bladed beta-propeller</fullName>
    </submittedName>
</protein>
<feature type="signal peptide" evidence="6">
    <location>
        <begin position="1"/>
        <end position="20"/>
    </location>
</feature>
<dbReference type="Proteomes" id="UP000784128">
    <property type="component" value="Unassembled WGS sequence"/>
</dbReference>
<dbReference type="PANTHER" id="PTHR10680:SF28">
    <property type="entry name" value="SMP-30_GLUCONOLACTONASE_LRE-LIKE REGION DOMAIN-CONTAINING PROTEIN"/>
    <property type="match status" value="1"/>
</dbReference>
<reference evidence="7 8" key="1">
    <citation type="submission" date="2021-05" db="EMBL/GenBank/DDBJ databases">
        <title>The draft genome of Geobacter chapellei DSM 13688.</title>
        <authorList>
            <person name="Xu Z."/>
            <person name="Masuda Y."/>
            <person name="Itoh H."/>
            <person name="Senoo K."/>
        </authorList>
    </citation>
    <scope>NUCLEOTIDE SEQUENCE [LARGE SCALE GENOMIC DNA]</scope>
    <source>
        <strain evidence="7 8">DSM 13688</strain>
    </source>
</reference>
<dbReference type="Gene3D" id="2.120.10.30">
    <property type="entry name" value="TolB, C-terminal domain"/>
    <property type="match status" value="2"/>
</dbReference>
<keyword evidence="2" id="KW-0677">Repeat</keyword>
<evidence type="ECO:0000256" key="5">
    <source>
        <dbReference type="SAM" id="MobiDB-lite"/>
    </source>
</evidence>
<comment type="caution">
    <text evidence="7">The sequence shown here is derived from an EMBL/GenBank/DDBJ whole genome shotgun (WGS) entry which is preliminary data.</text>
</comment>
<evidence type="ECO:0000313" key="8">
    <source>
        <dbReference type="Proteomes" id="UP000784128"/>
    </source>
</evidence>
<evidence type="ECO:0000256" key="3">
    <source>
        <dbReference type="ARBA" id="ARBA00023180"/>
    </source>
</evidence>
<dbReference type="EMBL" id="JAHDYS010000011">
    <property type="protein sequence ID" value="MBT1072554.1"/>
    <property type="molecule type" value="Genomic_DNA"/>
</dbReference>
<evidence type="ECO:0000256" key="6">
    <source>
        <dbReference type="SAM" id="SignalP"/>
    </source>
</evidence>
<dbReference type="RefSeq" id="WP_214299673.1">
    <property type="nucleotide sequence ID" value="NZ_JAHDYS010000011.1"/>
</dbReference>
<evidence type="ECO:0000256" key="1">
    <source>
        <dbReference type="ARBA" id="ARBA00022729"/>
    </source>
</evidence>